<dbReference type="EMBL" id="CP133619">
    <property type="protein sequence ID" value="WMV42626.1"/>
    <property type="molecule type" value="Genomic_DNA"/>
</dbReference>
<evidence type="ECO:0000256" key="5">
    <source>
        <dbReference type="ARBA" id="ARBA00022692"/>
    </source>
</evidence>
<keyword evidence="18" id="KW-1185">Reference proteome</keyword>
<comment type="similarity">
    <text evidence="2 14">Belongs to the potassium channel family. Plant (TC 1.A.1.4) subfamily.</text>
</comment>
<dbReference type="SUPFAM" id="SSF48403">
    <property type="entry name" value="Ankyrin repeat"/>
    <property type="match status" value="1"/>
</dbReference>
<evidence type="ECO:0000256" key="8">
    <source>
        <dbReference type="ARBA" id="ARBA00022958"/>
    </source>
</evidence>
<dbReference type="SMART" id="SM00100">
    <property type="entry name" value="cNMP"/>
    <property type="match status" value="1"/>
</dbReference>
<dbReference type="InterPro" id="IPR045319">
    <property type="entry name" value="KAT/AKT"/>
</dbReference>
<dbReference type="Gene3D" id="1.25.40.20">
    <property type="entry name" value="Ankyrin repeat-containing domain"/>
    <property type="match status" value="1"/>
</dbReference>
<evidence type="ECO:0000256" key="7">
    <source>
        <dbReference type="ARBA" id="ARBA00022882"/>
    </source>
</evidence>
<feature type="transmembrane region" description="Helical" evidence="14">
    <location>
        <begin position="214"/>
        <end position="235"/>
    </location>
</feature>
<dbReference type="Pfam" id="PF00027">
    <property type="entry name" value="cNMP_binding"/>
    <property type="match status" value="1"/>
</dbReference>
<dbReference type="InterPro" id="IPR018490">
    <property type="entry name" value="cNMP-bd_dom_sf"/>
</dbReference>
<evidence type="ECO:0000256" key="4">
    <source>
        <dbReference type="ARBA" id="ARBA00022538"/>
    </source>
</evidence>
<sequence length="899" mass="100848">MEKEMEMDRAYSMDDKSSHYSITSAILPSLGAHTNCKTKLRRYIISPSNPRYSTKFDPLGLGGSGGLALGFEIWLSCRAWNAYLVLLVFYTAWASPFQFGFLDRPRGVIPILDNIANSFFAIDIVLTFFVAYLDKSACSMIDDPKRIALRYTKSGFLFDVISTIPSELIRKSTPYFLQSYEYFSILHLWRLRRVSAMFARLEKNRKISYFGVRVLKLICVTLFAVHCAGCFYYFLAARKQDTSKTWLSLAIGNHHDRSIWDLYVMCMYWSITTLTTTGYGDLHAVATEEMIFTMFYMLFDLGLTAYLIGNMTNLVVHGTCKTRKFVSHGISRGFISDDCFAAQRDTIQAASSFAQRNKLPVRLEEQMIAHLRLRHRTDSEGLQQQETLETLPKAIRSGISHYLFYPLVDKVYLFHGVSNDLLFQLVSEMKAEYFPPKEDVILQNEAPTDLYILVTGEVDLISHKNGMDQVVGELKMGDVCGEVGVLCCRPQLFNVRTKKVSQLLRLDRSSFFNIVKTNIGDGTIIMNNLLQHLKERRDPMMTAILADIEHMLTQGRMDMPLSLCFAANRGDDLLLRQLLKKGMDPNESDSNGRTVLHIAASKGSVECILLLLDFGAHPNRKDSEGNVPLWDAIVGKHEAVVKLLVDNGATISSGDVGQFACFAVEQGSLDLLKEIIKYGGDVTLLNSLGTTAIHTAISEENVEIVKFLLEQGTDIDKADVHGWTPRALAEYQGHEEIKELFNLMQPTSKETNVCPPEAPFAPYLMKYQSDPAIPLFIHEEAARETGSSNGRLRRRASFFQNSLIGFVAARQRHHEGGGGPDYSSTKIANSSRITIRCLEKAHIGRRAVLLPDSINELLDIGAEKFGVSLAKVLTEDGALIEDIEVIRDGDHLVLATSEN</sequence>
<dbReference type="AlphaFoldDB" id="A0AAF0UBQ4"/>
<comment type="domain">
    <text evidence="14">The KHA domain (rich in hydrophobic and acidic residues) present in the C-terminal part is likely to be important for tetramerization.</text>
</comment>
<keyword evidence="12 14" id="KW-0407">Ion channel</keyword>
<evidence type="ECO:0000256" key="14">
    <source>
        <dbReference type="RuleBase" id="RU369015"/>
    </source>
</evidence>
<dbReference type="PANTHER" id="PTHR45743:SF43">
    <property type="entry name" value="POTASSIUM CHANNEL"/>
    <property type="match status" value="1"/>
</dbReference>
<dbReference type="CDD" id="cd00038">
    <property type="entry name" value="CAP_ED"/>
    <property type="match status" value="1"/>
</dbReference>
<evidence type="ECO:0000256" key="9">
    <source>
        <dbReference type="ARBA" id="ARBA00022989"/>
    </source>
</evidence>
<dbReference type="InterPro" id="IPR021789">
    <property type="entry name" value="KHA_dom"/>
</dbReference>
<dbReference type="FunFam" id="1.10.287.70:FF:000123">
    <property type="entry name" value="Potassium channel KAT3"/>
    <property type="match status" value="1"/>
</dbReference>
<comment type="domain">
    <text evidence="14">The segment S4 is probably the voltage-sensor and is characterized by a series of positively charged amino acids. The pore-forming region H5 is enclosed by the transmembrane segments S5 and S6 in the Shaker-type (1P/6TM) and contains the GYGD signature motif which seems to be involved in potassium selectivity.</text>
</comment>
<keyword evidence="8 14" id="KW-0630">Potassium</keyword>
<dbReference type="PANTHER" id="PTHR45743">
    <property type="entry name" value="POTASSIUM CHANNEL AKT1"/>
    <property type="match status" value="1"/>
</dbReference>
<dbReference type="InterPro" id="IPR003938">
    <property type="entry name" value="K_chnl_volt-dep_EAG/ELK/ERG"/>
</dbReference>
<keyword evidence="13" id="KW-0040">ANK repeat</keyword>
<name>A0AAF0UBQ4_SOLVR</name>
<dbReference type="InterPro" id="IPR014710">
    <property type="entry name" value="RmlC-like_jellyroll"/>
</dbReference>
<comment type="function">
    <text evidence="14">Potassium channel.</text>
</comment>
<dbReference type="Proteomes" id="UP001234989">
    <property type="component" value="Chromosome 8"/>
</dbReference>
<accession>A0AAF0UBQ4</accession>
<dbReference type="PROSITE" id="PS50088">
    <property type="entry name" value="ANK_REPEAT"/>
    <property type="match status" value="3"/>
</dbReference>
<dbReference type="Pfam" id="PF00520">
    <property type="entry name" value="Ion_trans"/>
    <property type="match status" value="1"/>
</dbReference>
<evidence type="ECO:0000313" key="18">
    <source>
        <dbReference type="Proteomes" id="UP001234989"/>
    </source>
</evidence>
<keyword evidence="5 14" id="KW-0812">Transmembrane</keyword>
<protein>
    <recommendedName>
        <fullName evidence="14">Potassium channel</fullName>
    </recommendedName>
</protein>
<evidence type="ECO:0000313" key="17">
    <source>
        <dbReference type="EMBL" id="WMV42626.1"/>
    </source>
</evidence>
<dbReference type="Pfam" id="PF11834">
    <property type="entry name" value="KHA"/>
    <property type="match status" value="1"/>
</dbReference>
<evidence type="ECO:0000256" key="13">
    <source>
        <dbReference type="PROSITE-ProRule" id="PRU00023"/>
    </source>
</evidence>
<dbReference type="PROSITE" id="PS50297">
    <property type="entry name" value="ANK_REP_REGION"/>
    <property type="match status" value="2"/>
</dbReference>
<evidence type="ECO:0000256" key="1">
    <source>
        <dbReference type="ARBA" id="ARBA00004141"/>
    </source>
</evidence>
<feature type="repeat" description="ANK" evidence="13">
    <location>
        <begin position="624"/>
        <end position="656"/>
    </location>
</feature>
<proteinExistence type="inferred from homology"/>
<dbReference type="InterPro" id="IPR005821">
    <property type="entry name" value="Ion_trans_dom"/>
</dbReference>
<dbReference type="PROSITE" id="PS50042">
    <property type="entry name" value="CNMP_BINDING_3"/>
    <property type="match status" value="1"/>
</dbReference>
<keyword evidence="3 14" id="KW-0813">Transport</keyword>
<keyword evidence="10 14" id="KW-0406">Ion transport</keyword>
<gene>
    <name evidence="17" type="ORF">MTR67_036011</name>
</gene>
<feature type="repeat" description="ANK" evidence="13">
    <location>
        <begin position="688"/>
        <end position="720"/>
    </location>
</feature>
<keyword evidence="7 14" id="KW-0851">Voltage-gated channel</keyword>
<dbReference type="Gene3D" id="1.10.287.70">
    <property type="match status" value="1"/>
</dbReference>
<comment type="caution">
    <text evidence="14">Lacks conserved residue(s) required for the propagation of feature annotation.</text>
</comment>
<dbReference type="Gene3D" id="2.60.120.10">
    <property type="entry name" value="Jelly Rolls"/>
    <property type="match status" value="1"/>
</dbReference>
<dbReference type="GO" id="GO:0034702">
    <property type="term" value="C:monoatomic ion channel complex"/>
    <property type="evidence" value="ECO:0007669"/>
    <property type="project" value="UniProtKB-KW"/>
</dbReference>
<feature type="domain" description="KHA" evidence="16">
    <location>
        <begin position="832"/>
        <end position="899"/>
    </location>
</feature>
<evidence type="ECO:0000256" key="6">
    <source>
        <dbReference type="ARBA" id="ARBA00022826"/>
    </source>
</evidence>
<evidence type="ECO:0000256" key="12">
    <source>
        <dbReference type="ARBA" id="ARBA00023303"/>
    </source>
</evidence>
<evidence type="ECO:0000259" key="16">
    <source>
        <dbReference type="PROSITE" id="PS51490"/>
    </source>
</evidence>
<feature type="domain" description="Cyclic nucleotide-binding" evidence="15">
    <location>
        <begin position="413"/>
        <end position="515"/>
    </location>
</feature>
<dbReference type="Pfam" id="PF12796">
    <property type="entry name" value="Ank_2"/>
    <property type="match status" value="2"/>
</dbReference>
<reference evidence="17" key="1">
    <citation type="submission" date="2023-08" db="EMBL/GenBank/DDBJ databases">
        <title>A de novo genome assembly of Solanum verrucosum Schlechtendal, a Mexican diploid species geographically isolated from the other diploid A-genome species in potato relatives.</title>
        <authorList>
            <person name="Hosaka K."/>
        </authorList>
    </citation>
    <scope>NUCLEOTIDE SEQUENCE</scope>
    <source>
        <tissue evidence="17">Young leaves</tissue>
    </source>
</reference>
<keyword evidence="9 14" id="KW-1133">Transmembrane helix</keyword>
<dbReference type="PRINTS" id="PR01415">
    <property type="entry name" value="ANKYRIN"/>
</dbReference>
<dbReference type="InterPro" id="IPR000595">
    <property type="entry name" value="cNMP-bd_dom"/>
</dbReference>
<comment type="subunit">
    <text evidence="14">The potassium channel is composed of a homo- or heterotetrameric complex of pore-forming subunits.</text>
</comment>
<evidence type="ECO:0000256" key="3">
    <source>
        <dbReference type="ARBA" id="ARBA00022448"/>
    </source>
</evidence>
<evidence type="ECO:0000256" key="10">
    <source>
        <dbReference type="ARBA" id="ARBA00023065"/>
    </source>
</evidence>
<comment type="subcellular location">
    <subcellularLocation>
        <location evidence="1 14">Membrane</location>
        <topology evidence="1 14">Multi-pass membrane protein</topology>
    </subcellularLocation>
</comment>
<keyword evidence="4 14" id="KW-0633">Potassium transport</keyword>
<dbReference type="SUPFAM" id="SSF81324">
    <property type="entry name" value="Voltage-gated potassium channels"/>
    <property type="match status" value="1"/>
</dbReference>
<feature type="repeat" description="ANK" evidence="13">
    <location>
        <begin position="591"/>
        <end position="623"/>
    </location>
</feature>
<feature type="transmembrane region" description="Helical" evidence="14">
    <location>
        <begin position="82"/>
        <end position="102"/>
    </location>
</feature>
<dbReference type="PROSITE" id="PS51490">
    <property type="entry name" value="KHA"/>
    <property type="match status" value="1"/>
</dbReference>
<evidence type="ECO:0000259" key="15">
    <source>
        <dbReference type="PROSITE" id="PS50042"/>
    </source>
</evidence>
<dbReference type="SUPFAM" id="SSF51206">
    <property type="entry name" value="cAMP-binding domain-like"/>
    <property type="match status" value="1"/>
</dbReference>
<keyword evidence="11 14" id="KW-0472">Membrane</keyword>
<dbReference type="PRINTS" id="PR01463">
    <property type="entry name" value="EAGCHANLFMLY"/>
</dbReference>
<feature type="transmembrane region" description="Helical" evidence="14">
    <location>
        <begin position="114"/>
        <end position="133"/>
    </location>
</feature>
<dbReference type="GO" id="GO:0005249">
    <property type="term" value="F:voltage-gated potassium channel activity"/>
    <property type="evidence" value="ECO:0007669"/>
    <property type="project" value="UniProtKB-UniRule"/>
</dbReference>
<organism evidence="17 18">
    <name type="scientific">Solanum verrucosum</name>
    <dbReference type="NCBI Taxonomy" id="315347"/>
    <lineage>
        <taxon>Eukaryota</taxon>
        <taxon>Viridiplantae</taxon>
        <taxon>Streptophyta</taxon>
        <taxon>Embryophyta</taxon>
        <taxon>Tracheophyta</taxon>
        <taxon>Spermatophyta</taxon>
        <taxon>Magnoliopsida</taxon>
        <taxon>eudicotyledons</taxon>
        <taxon>Gunneridae</taxon>
        <taxon>Pentapetalae</taxon>
        <taxon>asterids</taxon>
        <taxon>lamiids</taxon>
        <taxon>Solanales</taxon>
        <taxon>Solanaceae</taxon>
        <taxon>Solanoideae</taxon>
        <taxon>Solaneae</taxon>
        <taxon>Solanum</taxon>
    </lineage>
</organism>
<dbReference type="SMART" id="SM00248">
    <property type="entry name" value="ANK"/>
    <property type="match status" value="5"/>
</dbReference>
<evidence type="ECO:0000256" key="2">
    <source>
        <dbReference type="ARBA" id="ARBA00007929"/>
    </source>
</evidence>
<evidence type="ECO:0000256" key="11">
    <source>
        <dbReference type="ARBA" id="ARBA00023136"/>
    </source>
</evidence>
<dbReference type="InterPro" id="IPR002110">
    <property type="entry name" value="Ankyrin_rpt"/>
</dbReference>
<keyword evidence="6 14" id="KW-0631">Potassium channel</keyword>
<dbReference type="InterPro" id="IPR036770">
    <property type="entry name" value="Ankyrin_rpt-contain_sf"/>
</dbReference>
<dbReference type="FunFam" id="2.60.120.10:FF:000074">
    <property type="entry name" value="Potassium channel KAT2"/>
    <property type="match status" value="1"/>
</dbReference>